<dbReference type="CDD" id="cd01635">
    <property type="entry name" value="Glycosyltransferase_GTB-type"/>
    <property type="match status" value="1"/>
</dbReference>
<dbReference type="RefSeq" id="WP_119830304.1">
    <property type="nucleotide sequence ID" value="NZ_QYUL01000001.1"/>
</dbReference>
<dbReference type="AlphaFoldDB" id="A0A418W3R5"/>
<gene>
    <name evidence="1" type="ORF">D3877_09175</name>
</gene>
<dbReference type="EMBL" id="QYUL01000001">
    <property type="protein sequence ID" value="RJF84662.1"/>
    <property type="molecule type" value="Genomic_DNA"/>
</dbReference>
<evidence type="ECO:0000313" key="2">
    <source>
        <dbReference type="Proteomes" id="UP000283458"/>
    </source>
</evidence>
<proteinExistence type="predicted"/>
<organism evidence="1 2">
    <name type="scientific">Azospirillum cavernae</name>
    <dbReference type="NCBI Taxonomy" id="2320860"/>
    <lineage>
        <taxon>Bacteria</taxon>
        <taxon>Pseudomonadati</taxon>
        <taxon>Pseudomonadota</taxon>
        <taxon>Alphaproteobacteria</taxon>
        <taxon>Rhodospirillales</taxon>
        <taxon>Azospirillaceae</taxon>
        <taxon>Azospirillum</taxon>
    </lineage>
</organism>
<comment type="caution">
    <text evidence="1">The sequence shown here is derived from an EMBL/GenBank/DDBJ whole genome shotgun (WGS) entry which is preliminary data.</text>
</comment>
<keyword evidence="2" id="KW-1185">Reference proteome</keyword>
<accession>A0A418W3R5</accession>
<protein>
    <recommendedName>
        <fullName evidence="3">Glycosyltransferase family 1 protein</fullName>
    </recommendedName>
</protein>
<dbReference type="OrthoDB" id="7281949at2"/>
<dbReference type="Proteomes" id="UP000283458">
    <property type="component" value="Unassembled WGS sequence"/>
</dbReference>
<reference evidence="1 2" key="1">
    <citation type="submission" date="2018-09" db="EMBL/GenBank/DDBJ databases">
        <authorList>
            <person name="Zhu H."/>
        </authorList>
    </citation>
    <scope>NUCLEOTIDE SEQUENCE [LARGE SCALE GENOMIC DNA]</scope>
    <source>
        <strain evidence="1 2">K2W22B-5</strain>
    </source>
</reference>
<sequence length="384" mass="42061">MKVVIALRTMENPGGLQTFLTTIADHLPALGHEVVVYTLFQGMMADFARRRGIRIVGDLGSLPEQTDATIACDKVLAVEMAARYPRARRLFTMHSIDEFWLPPLEPGIVAATIAPNDRLATLARGCAGAGEVIRVRQPVDLYRFLPRGRARETPQSVLLLGNYGSFANVGADQLRAAWAAHGLEWSRCGHPNPTMEVAGDIAKADIVVGYGRSILEAMACARPAYVHEHSGSDGWVTEESYARLESDGFAGTALRAQPTQQRLSEDFARYDAVLGAVGHDLIRAHHDARFVTAGLMAAIAGFDPPNHRYDAEALASMRDLAVLLYRSTNMVQALREEMRVRRLAYEKDVADLKALNAKQDMVIAQQRALILKNAPKAKAKPKKG</sequence>
<name>A0A418W3R5_9PROT</name>
<evidence type="ECO:0000313" key="1">
    <source>
        <dbReference type="EMBL" id="RJF84662.1"/>
    </source>
</evidence>
<dbReference type="SUPFAM" id="SSF53756">
    <property type="entry name" value="UDP-Glycosyltransferase/glycogen phosphorylase"/>
    <property type="match status" value="1"/>
</dbReference>
<evidence type="ECO:0008006" key="3">
    <source>
        <dbReference type="Google" id="ProtNLM"/>
    </source>
</evidence>